<evidence type="ECO:0000259" key="2">
    <source>
        <dbReference type="Pfam" id="PF17403"/>
    </source>
</evidence>
<comment type="caution">
    <text evidence="5">The sequence shown here is derived from an EMBL/GenBank/DDBJ whole genome shotgun (WGS) entry which is preliminary data.</text>
</comment>
<evidence type="ECO:0000313" key="6">
    <source>
        <dbReference type="Proteomes" id="UP000031668"/>
    </source>
</evidence>
<dbReference type="Pfam" id="PF17406">
    <property type="entry name" value="Nrap_D5"/>
    <property type="match status" value="1"/>
</dbReference>
<dbReference type="GO" id="GO:0032545">
    <property type="term" value="C:CURI complex"/>
    <property type="evidence" value="ECO:0007669"/>
    <property type="project" value="TreeGrafter"/>
</dbReference>
<gene>
    <name evidence="5" type="ORF">RF11_12585</name>
</gene>
<dbReference type="InterPro" id="IPR035368">
    <property type="entry name" value="Nrap_D3"/>
</dbReference>
<evidence type="ECO:0000259" key="4">
    <source>
        <dbReference type="Pfam" id="PF17406"/>
    </source>
</evidence>
<feature type="domain" description="Nrap protein" evidence="4">
    <location>
        <begin position="730"/>
        <end position="869"/>
    </location>
</feature>
<organism evidence="5 6">
    <name type="scientific">Thelohanellus kitauei</name>
    <name type="common">Myxosporean</name>
    <dbReference type="NCBI Taxonomy" id="669202"/>
    <lineage>
        <taxon>Eukaryota</taxon>
        <taxon>Metazoa</taxon>
        <taxon>Cnidaria</taxon>
        <taxon>Myxozoa</taxon>
        <taxon>Myxosporea</taxon>
        <taxon>Bivalvulida</taxon>
        <taxon>Platysporina</taxon>
        <taxon>Myxobolidae</taxon>
        <taxon>Thelohanellus</taxon>
    </lineage>
</organism>
<dbReference type="AlphaFoldDB" id="A0A0C2N5H6"/>
<reference evidence="5 6" key="1">
    <citation type="journal article" date="2014" name="Genome Biol. Evol.">
        <title>The genome of the myxosporean Thelohanellus kitauei shows adaptations to nutrient acquisition within its fish host.</title>
        <authorList>
            <person name="Yang Y."/>
            <person name="Xiong J."/>
            <person name="Zhou Z."/>
            <person name="Huo F."/>
            <person name="Miao W."/>
            <person name="Ran C."/>
            <person name="Liu Y."/>
            <person name="Zhang J."/>
            <person name="Feng J."/>
            <person name="Wang M."/>
            <person name="Wang M."/>
            <person name="Wang L."/>
            <person name="Yao B."/>
        </authorList>
    </citation>
    <scope>NUCLEOTIDE SEQUENCE [LARGE SCALE GENOMIC DNA]</scope>
    <source>
        <strain evidence="5">Wuqing</strain>
    </source>
</reference>
<dbReference type="Pfam" id="PF17403">
    <property type="entry name" value="Nrap_D2"/>
    <property type="match status" value="1"/>
</dbReference>
<evidence type="ECO:0000256" key="1">
    <source>
        <dbReference type="RuleBase" id="RU364032"/>
    </source>
</evidence>
<dbReference type="GO" id="GO:0006364">
    <property type="term" value="P:rRNA processing"/>
    <property type="evidence" value="ECO:0007669"/>
    <property type="project" value="TreeGrafter"/>
</dbReference>
<evidence type="ECO:0000313" key="5">
    <source>
        <dbReference type="EMBL" id="KII69142.1"/>
    </source>
</evidence>
<dbReference type="GO" id="GO:0003723">
    <property type="term" value="F:RNA binding"/>
    <property type="evidence" value="ECO:0007669"/>
    <property type="project" value="UniProtKB-KW"/>
</dbReference>
<sequence>MLQLEETQKLSEVDILYNTNLFKLQADELFKENQVKLRGIEETINDFKKQILSIPEIPPIPLEKLVEKFKSGSVLLPTPPFKFNGKKVFKCGKIENVSITGSFEDGTYIGGPIDILFDFPLQISKTQIQNKHYFLERALFLCHIAQNLTTTYEPFFTTEHSCCWLPQLKIRIGRIEIILRSKIKLDINLDVFLPSHRNAKLIPGFSEESDFIETPYLNQSMLMDTYNHGIETELSESIRNTLILVKTWAKNRPFCTGKNSVSGFMLKSILLYLKHKKLIFDHMSYYQILRVFFHFLASDSLMKSKPTFCISSDDSERFTMFRSYFAMVLLDSTSRFNYLFDLSKNFYDFMKYESEVALRMMNVQNNRSLMTFTNLFLTPMQFDDYFDCLLSIESWRHDWYKNMDLKLHHRTIFDIQYDSKDASRICIRRLIKKALKDRLMLCCYKSPCIVWRVDVLAHQDETDIFGLILSHPESLNLMIKGPLANLPEALEFRSLYGDFSRVFKFSDGFVHEMVCLQKMTQNFVQSPTEQIARCVLKLHCGLSDSDIKFIHSQMDCHLLYSSVKQLIDVLPHAEQELNHISSILGGRNLKFFKIKSISGTDPIFSKTAIFSEDSRIHVRITAEIYMKTQLFENNENGLELNKLLIFGLINKYLSDKNVYSEIKPERLEIKCQNLVLDLHIYVPYHLQILYDLSTKSKSLTSVKSTSFHIASQARYHAEHVTFIKSFVNTYPAFSDTVKLFKTWVYSHLMWSYFPDELSELLVAYIFHNPFPKTKPNHHYMGLKSVLRLLGNFDWQNGYLVLDTNKIDDSIFKELEIKIKTDRNSLSSMIILTPYDNTGTIWSNDKYNCVIHNRIVLLAKAAYEYLKVGYLDPTTSTLIFSPNISDFEIVIETSIFDDQVMNFFKQITTHFDGIINLFMNPLKPKYICGVFVDGTGPVNFNVKNSHRRSPLKISDGKCVKGKCIIDLERVKSDIKLIGKQMCGSIVLHNISS</sequence>
<dbReference type="Gene3D" id="1.10.1410.10">
    <property type="match status" value="1"/>
</dbReference>
<evidence type="ECO:0000259" key="3">
    <source>
        <dbReference type="Pfam" id="PF17404"/>
    </source>
</evidence>
<dbReference type="EMBL" id="JWZT01002569">
    <property type="protein sequence ID" value="KII69142.1"/>
    <property type="molecule type" value="Genomic_DNA"/>
</dbReference>
<comment type="subcellular location">
    <subcellularLocation>
        <location evidence="1">Nucleus</location>
        <location evidence="1">Nucleolus</location>
    </subcellularLocation>
</comment>
<dbReference type="InterPro" id="IPR035367">
    <property type="entry name" value="Nrap_D2"/>
</dbReference>
<dbReference type="InterPro" id="IPR005554">
    <property type="entry name" value="NOL6/Upt22"/>
</dbReference>
<feature type="domain" description="Nrap protein" evidence="2">
    <location>
        <begin position="238"/>
        <end position="378"/>
    </location>
</feature>
<keyword evidence="1" id="KW-0694">RNA-binding</keyword>
<dbReference type="GO" id="GO:0006409">
    <property type="term" value="P:tRNA export from nucleus"/>
    <property type="evidence" value="ECO:0007669"/>
    <property type="project" value="TreeGrafter"/>
</dbReference>
<dbReference type="PANTHER" id="PTHR17972">
    <property type="entry name" value="NUCLEOLAR RNA-ASSOCIATED PROTEIN"/>
    <property type="match status" value="1"/>
</dbReference>
<dbReference type="GO" id="GO:0034456">
    <property type="term" value="C:UTP-C complex"/>
    <property type="evidence" value="ECO:0007669"/>
    <property type="project" value="TreeGrafter"/>
</dbReference>
<dbReference type="InterPro" id="IPR035370">
    <property type="entry name" value="Nrap_D5"/>
</dbReference>
<keyword evidence="1" id="KW-0539">Nucleus</keyword>
<accession>A0A0C2N5H6</accession>
<dbReference type="Proteomes" id="UP000031668">
    <property type="component" value="Unassembled WGS sequence"/>
</dbReference>
<dbReference type="OrthoDB" id="10251401at2759"/>
<name>A0A0C2N5H6_THEKT</name>
<proteinExistence type="inferred from homology"/>
<keyword evidence="6" id="KW-1185">Reference proteome</keyword>
<protein>
    <recommendedName>
        <fullName evidence="1">Nucleolar protein 6</fullName>
    </recommendedName>
</protein>
<feature type="domain" description="Nrap protein" evidence="3">
    <location>
        <begin position="386"/>
        <end position="540"/>
    </location>
</feature>
<dbReference type="PANTHER" id="PTHR17972:SF0">
    <property type="entry name" value="NUCLEOLAR PROTEIN 6"/>
    <property type="match status" value="1"/>
</dbReference>
<dbReference type="GO" id="GO:0032040">
    <property type="term" value="C:small-subunit processome"/>
    <property type="evidence" value="ECO:0007669"/>
    <property type="project" value="TreeGrafter"/>
</dbReference>
<dbReference type="Pfam" id="PF17404">
    <property type="entry name" value="Nrap_D3"/>
    <property type="match status" value="1"/>
</dbReference>
<comment type="similarity">
    <text evidence="1">Belongs to the NRAP family.</text>
</comment>